<evidence type="ECO:0000256" key="1">
    <source>
        <dbReference type="SAM" id="MobiDB-lite"/>
    </source>
</evidence>
<keyword evidence="2" id="KW-0812">Transmembrane</keyword>
<comment type="caution">
    <text evidence="3">The sequence shown here is derived from an EMBL/GenBank/DDBJ whole genome shotgun (WGS) entry which is preliminary data.</text>
</comment>
<feature type="region of interest" description="Disordered" evidence="1">
    <location>
        <begin position="125"/>
        <end position="177"/>
    </location>
</feature>
<sequence>MGEQGGGAGGVRWNDEEQRWDTGGPAPAPYTGPPPSKPGFVPGPASPPEAGFFTDDTADGPHLPPYPPPRPPGHDPTAAPGTGLSATRPRTWPTPLVVGAAVAVVAVGFGGGYLLWGGDDTAVRTEPGTAVSSPGPNRATDRPGAPTGPTTDAPGAGSSSGSSGSSGPSSATVPPGYRLARDTAGFSLAVPENWQRSQRSDGVFYTAPDERYLLQIFEVTEPDITPLEALKATSQSLADKPGYVEMSLGPAKDVGVSSGTVELVYAYDSEKLGVRARVTDRAFTVPDGRQFAVLVLGPDADWPAQIRIQQTALKFFDPRRS</sequence>
<evidence type="ECO:0008006" key="5">
    <source>
        <dbReference type="Google" id="ProtNLM"/>
    </source>
</evidence>
<evidence type="ECO:0000313" key="3">
    <source>
        <dbReference type="EMBL" id="GCD43545.1"/>
    </source>
</evidence>
<keyword evidence="2" id="KW-1133">Transmembrane helix</keyword>
<feature type="transmembrane region" description="Helical" evidence="2">
    <location>
        <begin position="96"/>
        <end position="116"/>
    </location>
</feature>
<gene>
    <name evidence="3" type="ORF">GKJPGBOP_03226</name>
</gene>
<dbReference type="RefSeq" id="WP_125054650.1">
    <property type="nucleotide sequence ID" value="NZ_BHZD01000001.1"/>
</dbReference>
<keyword evidence="2" id="KW-0472">Membrane</keyword>
<feature type="compositionally biased region" description="Pro residues" evidence="1">
    <location>
        <begin position="26"/>
        <end position="37"/>
    </location>
</feature>
<feature type="region of interest" description="Disordered" evidence="1">
    <location>
        <begin position="1"/>
        <end position="90"/>
    </location>
</feature>
<evidence type="ECO:0000256" key="2">
    <source>
        <dbReference type="SAM" id="Phobius"/>
    </source>
</evidence>
<reference evidence="3 4" key="1">
    <citation type="submission" date="2018-11" db="EMBL/GenBank/DDBJ databases">
        <title>Whole genome sequence of Streptomyces paromomycinus NBRC 15454(T).</title>
        <authorList>
            <person name="Komaki H."/>
            <person name="Tamura T."/>
        </authorList>
    </citation>
    <scope>NUCLEOTIDE SEQUENCE [LARGE SCALE GENOMIC DNA]</scope>
    <source>
        <strain evidence="3 4">NBRC 15454</strain>
    </source>
</reference>
<feature type="compositionally biased region" description="Gly residues" evidence="1">
    <location>
        <begin position="1"/>
        <end position="10"/>
    </location>
</feature>
<evidence type="ECO:0000313" key="4">
    <source>
        <dbReference type="Proteomes" id="UP000286746"/>
    </source>
</evidence>
<feature type="compositionally biased region" description="Low complexity" evidence="1">
    <location>
        <begin position="142"/>
        <end position="171"/>
    </location>
</feature>
<dbReference type="EMBL" id="BHZD01000001">
    <property type="protein sequence ID" value="GCD43545.1"/>
    <property type="molecule type" value="Genomic_DNA"/>
</dbReference>
<protein>
    <recommendedName>
        <fullName evidence="5">Serine/arginine repetitive matrix protein 2</fullName>
    </recommendedName>
</protein>
<proteinExistence type="predicted"/>
<feature type="compositionally biased region" description="Pro residues" evidence="1">
    <location>
        <begin position="62"/>
        <end position="71"/>
    </location>
</feature>
<dbReference type="Proteomes" id="UP000286746">
    <property type="component" value="Unassembled WGS sequence"/>
</dbReference>
<organism evidence="3 4">
    <name type="scientific">Streptomyces paromomycinus</name>
    <name type="common">Streptomyces rimosus subsp. paromomycinus</name>
    <dbReference type="NCBI Taxonomy" id="92743"/>
    <lineage>
        <taxon>Bacteria</taxon>
        <taxon>Bacillati</taxon>
        <taxon>Actinomycetota</taxon>
        <taxon>Actinomycetes</taxon>
        <taxon>Kitasatosporales</taxon>
        <taxon>Streptomycetaceae</taxon>
        <taxon>Streptomyces</taxon>
    </lineage>
</organism>
<keyword evidence="4" id="KW-1185">Reference proteome</keyword>
<name>A0A401W2N0_STREY</name>
<accession>A0A401W2N0</accession>
<dbReference type="AlphaFoldDB" id="A0A401W2N0"/>